<dbReference type="CDD" id="cd09272">
    <property type="entry name" value="RNase_HI_RT_Ty1"/>
    <property type="match status" value="1"/>
</dbReference>
<feature type="domain" description="Retrovirus-related Pol polyprotein from transposon TNT 1-94-like beta-barrel" evidence="3">
    <location>
        <begin position="448"/>
        <end position="521"/>
    </location>
</feature>
<dbReference type="Pfam" id="PF14223">
    <property type="entry name" value="Retrotran_gag_2"/>
    <property type="match status" value="1"/>
</dbReference>
<evidence type="ECO:0000313" key="6">
    <source>
        <dbReference type="Proteomes" id="UP000321393"/>
    </source>
</evidence>
<dbReference type="Pfam" id="PF07727">
    <property type="entry name" value="RVT_2"/>
    <property type="match status" value="1"/>
</dbReference>
<feature type="compositionally biased region" description="Basic and acidic residues" evidence="1">
    <location>
        <begin position="213"/>
        <end position="222"/>
    </location>
</feature>
<comment type="caution">
    <text evidence="5">The sequence shown here is derived from an EMBL/GenBank/DDBJ whole genome shotgun (WGS) entry which is preliminary data.</text>
</comment>
<evidence type="ECO:0000259" key="4">
    <source>
        <dbReference type="Pfam" id="PF25597"/>
    </source>
</evidence>
<feature type="compositionally biased region" description="Polar residues" evidence="1">
    <location>
        <begin position="1090"/>
        <end position="1099"/>
    </location>
</feature>
<reference evidence="5 6" key="1">
    <citation type="submission" date="2019-08" db="EMBL/GenBank/DDBJ databases">
        <title>Draft genome sequences of two oriental melons (Cucumis melo L. var makuwa).</title>
        <authorList>
            <person name="Kwon S.-Y."/>
        </authorList>
    </citation>
    <scope>NUCLEOTIDE SEQUENCE [LARGE SCALE GENOMIC DNA]</scope>
    <source>
        <strain evidence="6">cv. SW 3</strain>
        <tissue evidence="5">Leaf</tissue>
    </source>
</reference>
<feature type="domain" description="Reverse transcriptase Ty1/copia-type" evidence="2">
    <location>
        <begin position="726"/>
        <end position="790"/>
    </location>
</feature>
<proteinExistence type="predicted"/>
<evidence type="ECO:0000259" key="3">
    <source>
        <dbReference type="Pfam" id="PF22936"/>
    </source>
</evidence>
<dbReference type="OrthoDB" id="418237at2759"/>
<feature type="domain" description="Retroviral polymerase SH3-like" evidence="4">
    <location>
        <begin position="582"/>
        <end position="628"/>
    </location>
</feature>
<feature type="region of interest" description="Disordered" evidence="1">
    <location>
        <begin position="634"/>
        <end position="676"/>
    </location>
</feature>
<dbReference type="Proteomes" id="UP000321393">
    <property type="component" value="Unassembled WGS sequence"/>
</dbReference>
<name>A0A5A7TFV3_CUCMM</name>
<evidence type="ECO:0000256" key="1">
    <source>
        <dbReference type="SAM" id="MobiDB-lite"/>
    </source>
</evidence>
<dbReference type="Pfam" id="PF25597">
    <property type="entry name" value="SH3_retrovirus"/>
    <property type="match status" value="1"/>
</dbReference>
<evidence type="ECO:0000259" key="2">
    <source>
        <dbReference type="Pfam" id="PF07727"/>
    </source>
</evidence>
<evidence type="ECO:0000313" key="5">
    <source>
        <dbReference type="EMBL" id="KAA0042302.1"/>
    </source>
</evidence>
<organism evidence="5 6">
    <name type="scientific">Cucumis melo var. makuwa</name>
    <name type="common">Oriental melon</name>
    <dbReference type="NCBI Taxonomy" id="1194695"/>
    <lineage>
        <taxon>Eukaryota</taxon>
        <taxon>Viridiplantae</taxon>
        <taxon>Streptophyta</taxon>
        <taxon>Embryophyta</taxon>
        <taxon>Tracheophyta</taxon>
        <taxon>Spermatophyta</taxon>
        <taxon>Magnoliopsida</taxon>
        <taxon>eudicotyledons</taxon>
        <taxon>Gunneridae</taxon>
        <taxon>Pentapetalae</taxon>
        <taxon>rosids</taxon>
        <taxon>fabids</taxon>
        <taxon>Cucurbitales</taxon>
        <taxon>Cucurbitaceae</taxon>
        <taxon>Benincaseae</taxon>
        <taxon>Cucumis</taxon>
    </lineage>
</organism>
<feature type="compositionally biased region" description="Basic residues" evidence="1">
    <location>
        <begin position="199"/>
        <end position="212"/>
    </location>
</feature>
<protein>
    <submittedName>
        <fullName evidence="5">F9C16.13</fullName>
    </submittedName>
</protein>
<dbReference type="InterPro" id="IPR054722">
    <property type="entry name" value="PolX-like_BBD"/>
</dbReference>
<feature type="compositionally biased region" description="Polar residues" evidence="1">
    <location>
        <begin position="662"/>
        <end position="675"/>
    </location>
</feature>
<accession>A0A5A7TFV3</accession>
<feature type="region of interest" description="Disordered" evidence="1">
    <location>
        <begin position="1077"/>
        <end position="1123"/>
    </location>
</feature>
<dbReference type="Pfam" id="PF22936">
    <property type="entry name" value="Pol_BBD"/>
    <property type="match status" value="1"/>
</dbReference>
<sequence length="1363" mass="153740">MLKNMQPAFGKIKHRPQMAKIIGKMSSNDRLSNMTENRQATRVVLKHGELDHQTLSTRVFFIPGGAWSLIAGRKIMEIIREGLSASRPLILDDKNYSSWKPRMIFFIKTLDRKAWRALMAGYDPPMITVNGVSVPKPEVDWTDAEKQASVGNARALNAIFNGLDLNVFKLINSCSTTKEAWKTLEVAYEGMDVQTSNQYRRKNYNGPTKRKIKNSDRRSDGYLKKKEGDRKIFRCRECGGVSHYQAECTPFLRKLKKNFRVTLSDEESVDSRVDDGNINAFAVRITDENNDDDSECSVESKNDELSIEKLQTLWKEDCEARAIQKERIQDLLEENELLIYGLGFVASASSSKATSEIKFVPTSVRVEYDTIHTQTGIRTLVKSLGRTCYYYGLKDHIRSICYKLRRDQLRQQKHWNRSRGQPRLVWRIKFAERCKIAFTFVQTADDAWYFDSGCSKHMTGNRSYFTNLNDCVTEHVTFGDVAKGKIIAKGNIDKDDLSRPNDVRYVDGLKANLISISQLCDQVDKIRSNMVVAHKAGACQHERIEKGIKNKAYVGIPDLDSLGTVTMDLMGPMQTESLGADREYRQKWDARSEQGIFLGYSQNSRAYRVYNNRSDSVMETINVVINDLNSDIKQMNDEEDDTPNMYEVSTTSTVEESKADNSSDGPGKSDSSVGMQTRRKDKIDYLKMVADLCYISTIEPSTIGSALKDEYWLNSMQEELLQFRQNNVWTLVSKPEGVNVIGTKWIFKNKTDETGCVTKNKAKLVALGYTQVEGVDFDETFAPVPRLEEVYVTKPKGFVDSEHPKHVYKLNKALYGLKQALRAWYDRLTVYLRGRGYTRGEIDKTLSIHRKSDQLDFGMMYSYDTTPTIVGYCDADWAGSADDPKTEAEYIAAGSGCTQLIWMKNMLLEYGFDQDTMTLYCDNMSAIDISKNSVQHSRTKHIDIRHHFIRELVEDKVIKCDHIRSNLQLADIFTKPLDASSFEYLHVGLVEISHWFKSTPSWKPYRIPFEKVQGKASSRLQESLRSEAMPEVEESAAPVSSAVHAHRASEATVWDMDSDDQDNVPLIHLLKKPLGPVTAERLPSDPPGSIHSQESSSTEGVFIPTPGDPRRSQAIPSGHSPSVHPIRLKLPTSQPDAVPAHIPEIATTAREKQTDGTLSTWPMNGIPATALSVKYAILHKIGIANWFPSSHASSISAALGTFLYQICNSDKVDTGAFIYNQLLRHVGSFGVKVPIAFTRLFSSLLLHLNGAVLTASNAPRPEPKTITLSYRLFQGSHVTDIDHDMHPTRGLRIFDTTDWDDSAEGFYVDCKLATRIINSLTAESLALTNSITLLSERRLEFDALIRHWKSSAPSTSRQQPPSG</sequence>
<dbReference type="InterPro" id="IPR013103">
    <property type="entry name" value="RVT_2"/>
</dbReference>
<feature type="region of interest" description="Disordered" evidence="1">
    <location>
        <begin position="198"/>
        <end position="222"/>
    </location>
</feature>
<gene>
    <name evidence="5" type="ORF">E6C27_scaffold824G00990</name>
</gene>
<dbReference type="EMBL" id="SSTE01016190">
    <property type="protein sequence ID" value="KAA0042302.1"/>
    <property type="molecule type" value="Genomic_DNA"/>
</dbReference>
<dbReference type="PANTHER" id="PTHR11439:SF442">
    <property type="entry name" value="CYSTEINE-RICH RLK (RECEPTOR-LIKE PROTEIN KINASE) 8"/>
    <property type="match status" value="1"/>
</dbReference>
<dbReference type="InterPro" id="IPR057670">
    <property type="entry name" value="SH3_retrovirus"/>
</dbReference>
<dbReference type="PANTHER" id="PTHR11439">
    <property type="entry name" value="GAG-POL-RELATED RETROTRANSPOSON"/>
    <property type="match status" value="1"/>
</dbReference>